<reference evidence="4" key="1">
    <citation type="submission" date="2017-02" db="UniProtKB">
        <authorList>
            <consortium name="WormBaseParasite"/>
        </authorList>
    </citation>
    <scope>IDENTIFICATION</scope>
</reference>
<feature type="region of interest" description="Disordered" evidence="1">
    <location>
        <begin position="157"/>
        <end position="205"/>
    </location>
</feature>
<dbReference type="EMBL" id="UZAF01016403">
    <property type="protein sequence ID" value="VDO27364.1"/>
    <property type="molecule type" value="Genomic_DNA"/>
</dbReference>
<dbReference type="WBParaSite" id="HPLM_0000587701-mRNA-1">
    <property type="protein sequence ID" value="HPLM_0000587701-mRNA-1"/>
    <property type="gene ID" value="HPLM_0000587701"/>
</dbReference>
<keyword evidence="3" id="KW-1185">Reference proteome</keyword>
<feature type="region of interest" description="Disordered" evidence="1">
    <location>
        <begin position="230"/>
        <end position="272"/>
    </location>
</feature>
<gene>
    <name evidence="2" type="ORF">HPLM_LOCUS5881</name>
</gene>
<dbReference type="AlphaFoldDB" id="A0A0N4W706"/>
<dbReference type="STRING" id="6290.A0A0N4W706"/>
<dbReference type="Proteomes" id="UP000268014">
    <property type="component" value="Unassembled WGS sequence"/>
</dbReference>
<evidence type="ECO:0000313" key="4">
    <source>
        <dbReference type="WBParaSite" id="HPLM_0000587701-mRNA-1"/>
    </source>
</evidence>
<evidence type="ECO:0000313" key="3">
    <source>
        <dbReference type="Proteomes" id="UP000268014"/>
    </source>
</evidence>
<organism evidence="4">
    <name type="scientific">Haemonchus placei</name>
    <name type="common">Barber's pole worm</name>
    <dbReference type="NCBI Taxonomy" id="6290"/>
    <lineage>
        <taxon>Eukaryota</taxon>
        <taxon>Metazoa</taxon>
        <taxon>Ecdysozoa</taxon>
        <taxon>Nematoda</taxon>
        <taxon>Chromadorea</taxon>
        <taxon>Rhabditida</taxon>
        <taxon>Rhabditina</taxon>
        <taxon>Rhabditomorpha</taxon>
        <taxon>Strongyloidea</taxon>
        <taxon>Trichostrongylidae</taxon>
        <taxon>Haemonchus</taxon>
    </lineage>
</organism>
<name>A0A0N4W706_HAEPC</name>
<evidence type="ECO:0000313" key="2">
    <source>
        <dbReference type="EMBL" id="VDO27364.1"/>
    </source>
</evidence>
<protein>
    <submittedName>
        <fullName evidence="4">CCHC-type domain-containing protein</fullName>
    </submittedName>
</protein>
<dbReference type="OrthoDB" id="5876806at2759"/>
<proteinExistence type="predicted"/>
<accession>A0A0N4W706</accession>
<reference evidence="2 3" key="2">
    <citation type="submission" date="2018-11" db="EMBL/GenBank/DDBJ databases">
        <authorList>
            <consortium name="Pathogen Informatics"/>
        </authorList>
    </citation>
    <scope>NUCLEOTIDE SEQUENCE [LARGE SCALE GENOMIC DNA]</scope>
    <source>
        <strain evidence="2 3">MHpl1</strain>
    </source>
</reference>
<evidence type="ECO:0000256" key="1">
    <source>
        <dbReference type="SAM" id="MobiDB-lite"/>
    </source>
</evidence>
<sequence>MRLEFLFVRCQIRTLTTVPPLLIARGTLSAATWNAWMEKEQLNSDEDPLVMDHNIIEAAVADQLQLLDGHRITLIDLRAALQEENRMNSASFQETVFEKLRLIQSTLDVAIQQRNNNAEVIDQPQIARQEALVEGEGAPREAQEREGILENVEFMEEGQELEAEREQDSEAEQEQLRNPPEAVNQEQEDAQPRDQPDAEDPPLPTGQREIEQELHRLRQAEMNFRRNIQLEAEREQDPEAEQEQLRNPPEADNQEDAQPRDQPDDEDPPLPVGQREIEQELHRLRQAELNFRRVIQVLMETPTCPPRRFEQGQIRLSGERFMRCVFCEAMGEHYSDSCHIVSRVEQRRQLVGERRLCILCLEYCTGGQFCKKRFTKCYHCRRTGHHSALCELPETTPRVIEQLTQARVGFGRCELRIRDLEERLHRLHN</sequence>